<dbReference type="GO" id="GO:0042546">
    <property type="term" value="P:cell wall biogenesis"/>
    <property type="evidence" value="ECO:0007669"/>
    <property type="project" value="InterPro"/>
</dbReference>
<evidence type="ECO:0000256" key="3">
    <source>
        <dbReference type="ARBA" id="ARBA00023157"/>
    </source>
</evidence>
<organism evidence="10 11">
    <name type="scientific">Taxus chinensis</name>
    <name type="common">Chinese yew</name>
    <name type="synonym">Taxus wallichiana var. chinensis</name>
    <dbReference type="NCBI Taxonomy" id="29808"/>
    <lineage>
        <taxon>Eukaryota</taxon>
        <taxon>Viridiplantae</taxon>
        <taxon>Streptophyta</taxon>
        <taxon>Embryophyta</taxon>
        <taxon>Tracheophyta</taxon>
        <taxon>Spermatophyta</taxon>
        <taxon>Pinopsida</taxon>
        <taxon>Pinidae</taxon>
        <taxon>Conifers II</taxon>
        <taxon>Cupressales</taxon>
        <taxon>Taxaceae</taxon>
        <taxon>Taxus</taxon>
    </lineage>
</organism>
<dbReference type="InterPro" id="IPR000757">
    <property type="entry name" value="Beta-glucanase-like"/>
</dbReference>
<name>A0AA38F2M3_TAXCH</name>
<dbReference type="GO" id="GO:0071555">
    <property type="term" value="P:cell wall organization"/>
    <property type="evidence" value="ECO:0007669"/>
    <property type="project" value="UniProtKB-KW"/>
</dbReference>
<feature type="glycosylation site" description="N-linked (GlcNAc...) asparagine" evidence="7">
    <location>
        <position position="113"/>
    </location>
</feature>
<keyword evidence="11" id="KW-1185">Reference proteome</keyword>
<protein>
    <recommendedName>
        <fullName evidence="8">Xyloglucan endotransglucosylase/hydrolase</fullName>
        <ecNumber evidence="8">2.4.1.207</ecNumber>
    </recommendedName>
</protein>
<dbReference type="GO" id="GO:0010411">
    <property type="term" value="P:xyloglucan metabolic process"/>
    <property type="evidence" value="ECO:0007669"/>
    <property type="project" value="InterPro"/>
</dbReference>
<feature type="domain" description="GH16" evidence="9">
    <location>
        <begin position="15"/>
        <end position="217"/>
    </location>
</feature>
<dbReference type="InterPro" id="IPR008263">
    <property type="entry name" value="GH16_AS"/>
</dbReference>
<evidence type="ECO:0000259" key="9">
    <source>
        <dbReference type="PROSITE" id="PS51762"/>
    </source>
</evidence>
<keyword evidence="8" id="KW-0732">Signal</keyword>
<reference evidence="10 11" key="1">
    <citation type="journal article" date="2021" name="Nat. Plants">
        <title>The Taxus genome provides insights into paclitaxel biosynthesis.</title>
        <authorList>
            <person name="Xiong X."/>
            <person name="Gou J."/>
            <person name="Liao Q."/>
            <person name="Li Y."/>
            <person name="Zhou Q."/>
            <person name="Bi G."/>
            <person name="Li C."/>
            <person name="Du R."/>
            <person name="Wang X."/>
            <person name="Sun T."/>
            <person name="Guo L."/>
            <person name="Liang H."/>
            <person name="Lu P."/>
            <person name="Wu Y."/>
            <person name="Zhang Z."/>
            <person name="Ro D.K."/>
            <person name="Shang Y."/>
            <person name="Huang S."/>
            <person name="Yan J."/>
        </authorList>
    </citation>
    <scope>NUCLEOTIDE SEQUENCE [LARGE SCALE GENOMIC DNA]</scope>
    <source>
        <strain evidence="10">Ta-2019</strain>
    </source>
</reference>
<accession>A0AA38F2M3</accession>
<dbReference type="EC" id="2.4.1.207" evidence="8"/>
<dbReference type="Proteomes" id="UP000824469">
    <property type="component" value="Unassembled WGS sequence"/>
</dbReference>
<evidence type="ECO:0000256" key="8">
    <source>
        <dbReference type="RuleBase" id="RU361120"/>
    </source>
</evidence>
<sequence>MGMPAAMILLAFSLVLLWGVTAESDADQPFNENFQITFAGDHLKTSEDGQIWHLMLDNKTGSGFQTKHSYRFGWFSMKLKLVAGDSAGVVTTYYMVSKNFLTRDELDFEFLGNTTGEPYVLQTNVYVNGSGNREQRHMLWFDPTADYHTYAILWNNHQIVFFADLVPLRVYRNTGSNSFPNEQPMYIESTIWNADDWATQGGAVKTDWSKAPFISSYKKFRVDGCMWKDPFPDCVSTTTQNWWDQPQAWTLSDAQTLDHDWARRNFLIYDYCLDTKRFTQLPVECSVSPMQLK</sequence>
<evidence type="ECO:0000256" key="1">
    <source>
        <dbReference type="ARBA" id="ARBA00022679"/>
    </source>
</evidence>
<feature type="chain" id="PRO_5041490328" description="Xyloglucan endotransglucosylase/hydrolase" evidence="8">
    <location>
        <begin position="23"/>
        <end position="293"/>
    </location>
</feature>
<dbReference type="InterPro" id="IPR016455">
    <property type="entry name" value="XTH"/>
</dbReference>
<dbReference type="GO" id="GO:0016762">
    <property type="term" value="F:xyloglucan:xyloglucosyl transferase activity"/>
    <property type="evidence" value="ECO:0007669"/>
    <property type="project" value="UniProtKB-EC"/>
</dbReference>
<dbReference type="InterPro" id="IPR044791">
    <property type="entry name" value="Beta-glucanase/XTH"/>
</dbReference>
<feature type="active site" description="Proton donor" evidence="6">
    <location>
        <position position="109"/>
    </location>
</feature>
<evidence type="ECO:0000256" key="5">
    <source>
        <dbReference type="ARBA" id="ARBA00023295"/>
    </source>
</evidence>
<keyword evidence="4" id="KW-0325">Glycoprotein</keyword>
<dbReference type="InterPro" id="IPR013320">
    <property type="entry name" value="ConA-like_dom_sf"/>
</dbReference>
<keyword evidence="8" id="KW-0134">Cell wall</keyword>
<dbReference type="PANTHER" id="PTHR31062">
    <property type="entry name" value="XYLOGLUCAN ENDOTRANSGLUCOSYLASE/HYDROLASE PROTEIN 8-RELATED"/>
    <property type="match status" value="1"/>
</dbReference>
<dbReference type="EMBL" id="JAHRHJ020003813">
    <property type="protein sequence ID" value="KAH9290124.1"/>
    <property type="molecule type" value="Genomic_DNA"/>
</dbReference>
<dbReference type="FunFam" id="2.60.120.200:FF:000025">
    <property type="entry name" value="Xyloglucan endotransglucosylase/hydrolase"/>
    <property type="match status" value="1"/>
</dbReference>
<keyword evidence="8" id="KW-0961">Cell wall biogenesis/degradation</keyword>
<dbReference type="PRINTS" id="PR00737">
    <property type="entry name" value="GLHYDRLASE16"/>
</dbReference>
<proteinExistence type="inferred from homology"/>
<dbReference type="PROSITE" id="PS01034">
    <property type="entry name" value="GH16_1"/>
    <property type="match status" value="1"/>
</dbReference>
<dbReference type="GO" id="GO:0004553">
    <property type="term" value="F:hydrolase activity, hydrolyzing O-glycosyl compounds"/>
    <property type="evidence" value="ECO:0007669"/>
    <property type="project" value="InterPro"/>
</dbReference>
<dbReference type="GO" id="GO:0048046">
    <property type="term" value="C:apoplast"/>
    <property type="evidence" value="ECO:0007669"/>
    <property type="project" value="UniProtKB-SubCell"/>
</dbReference>
<comment type="subcellular location">
    <subcellularLocation>
        <location evidence="8">Secreted</location>
        <location evidence="8">Cell wall</location>
    </subcellularLocation>
    <subcellularLocation>
        <location evidence="8">Secreted</location>
        <location evidence="8">Extracellular space</location>
        <location evidence="8">Apoplast</location>
    </subcellularLocation>
</comment>
<gene>
    <name evidence="10" type="ORF">KI387_034241</name>
</gene>
<dbReference type="AlphaFoldDB" id="A0AA38F2M3"/>
<dbReference type="Gene3D" id="2.60.120.200">
    <property type="match status" value="1"/>
</dbReference>
<evidence type="ECO:0000313" key="11">
    <source>
        <dbReference type="Proteomes" id="UP000824469"/>
    </source>
</evidence>
<dbReference type="CDD" id="cd02176">
    <property type="entry name" value="GH16_XET"/>
    <property type="match status" value="1"/>
</dbReference>
<dbReference type="SUPFAM" id="SSF49899">
    <property type="entry name" value="Concanavalin A-like lectins/glucanases"/>
    <property type="match status" value="1"/>
</dbReference>
<dbReference type="Pfam" id="PF06955">
    <property type="entry name" value="XET_C"/>
    <property type="match status" value="1"/>
</dbReference>
<dbReference type="InterPro" id="IPR008264">
    <property type="entry name" value="Beta_glucanase"/>
</dbReference>
<evidence type="ECO:0000256" key="2">
    <source>
        <dbReference type="ARBA" id="ARBA00022801"/>
    </source>
</evidence>
<dbReference type="PIRSF" id="PIRSF005604">
    <property type="entry name" value="XET"/>
    <property type="match status" value="1"/>
</dbReference>
<keyword evidence="2 8" id="KW-0378">Hydrolase</keyword>
<dbReference type="PROSITE" id="PS51762">
    <property type="entry name" value="GH16_2"/>
    <property type="match status" value="1"/>
</dbReference>
<comment type="similarity">
    <text evidence="8">Belongs to the glycosyl hydrolase 16 family.</text>
</comment>
<evidence type="ECO:0000313" key="10">
    <source>
        <dbReference type="EMBL" id="KAH9290124.1"/>
    </source>
</evidence>
<comment type="caution">
    <text evidence="10">The sequence shown here is derived from an EMBL/GenBank/DDBJ whole genome shotgun (WGS) entry which is preliminary data.</text>
</comment>
<keyword evidence="5 8" id="KW-0326">Glycosidase</keyword>
<evidence type="ECO:0000256" key="4">
    <source>
        <dbReference type="ARBA" id="ARBA00023180"/>
    </source>
</evidence>
<keyword evidence="1 8" id="KW-0808">Transferase</keyword>
<evidence type="ECO:0000256" key="6">
    <source>
        <dbReference type="PIRSR" id="PIRSR005604-1"/>
    </source>
</evidence>
<comment type="function">
    <text evidence="8">Catalyzes xyloglucan endohydrolysis (XEH) and/or endotransglycosylation (XET). Cleaves and religates xyloglucan polymers, an essential constituent of the primary cell wall, and thereby participates in cell wall construction of growing tissues.</text>
</comment>
<dbReference type="InterPro" id="IPR010713">
    <property type="entry name" value="XET_C"/>
</dbReference>
<feature type="signal peptide" evidence="8">
    <location>
        <begin position="1"/>
        <end position="22"/>
    </location>
</feature>
<comment type="PTM">
    <text evidence="8">Contains at least one intrachain disulfide bond essential for its enzymatic activity.</text>
</comment>
<feature type="active site" description="Nucleophile" evidence="6">
    <location>
        <position position="105"/>
    </location>
</feature>
<keyword evidence="3" id="KW-1015">Disulfide bond</keyword>
<keyword evidence="8" id="KW-0052">Apoplast</keyword>
<dbReference type="OMA" id="EDNFNIM"/>
<keyword evidence="8" id="KW-0964">Secreted</keyword>
<evidence type="ECO:0000256" key="7">
    <source>
        <dbReference type="PIRSR" id="PIRSR005604-2"/>
    </source>
</evidence>
<dbReference type="Pfam" id="PF00722">
    <property type="entry name" value="Glyco_hydro_16"/>
    <property type="match status" value="1"/>
</dbReference>